<protein>
    <recommendedName>
        <fullName evidence="4">nicotinate-nucleotide diphosphorylase (carboxylating)</fullName>
        <ecNumber evidence="4">2.4.2.19</ecNumber>
    </recommendedName>
    <alternativeName>
        <fullName evidence="8">Quinolinate phosphoribosyltransferase [decarboxylating]</fullName>
    </alternativeName>
</protein>
<comment type="catalytic activity">
    <reaction evidence="9">
        <text>nicotinate beta-D-ribonucleotide + CO2 + diphosphate = quinolinate + 5-phospho-alpha-D-ribose 1-diphosphate + 2 H(+)</text>
        <dbReference type="Rhea" id="RHEA:12733"/>
        <dbReference type="ChEBI" id="CHEBI:15378"/>
        <dbReference type="ChEBI" id="CHEBI:16526"/>
        <dbReference type="ChEBI" id="CHEBI:29959"/>
        <dbReference type="ChEBI" id="CHEBI:33019"/>
        <dbReference type="ChEBI" id="CHEBI:57502"/>
        <dbReference type="ChEBI" id="CHEBI:58017"/>
        <dbReference type="EC" id="2.4.2.19"/>
    </reaction>
</comment>
<dbReference type="InterPro" id="IPR013785">
    <property type="entry name" value="Aldolase_TIM"/>
</dbReference>
<dbReference type="Pfam" id="PF01729">
    <property type="entry name" value="QRPTase_C"/>
    <property type="match status" value="1"/>
</dbReference>
<reference evidence="13 14" key="1">
    <citation type="submission" date="2016-10" db="EMBL/GenBank/DDBJ databases">
        <title>Complete Genome Sequence of Acetogen Clostridium formicoaceticum ATCC 27076.</title>
        <authorList>
            <person name="Bao T."/>
            <person name="Cheng C."/>
            <person name="Zhao J."/>
            <person name="Yang S.-T."/>
            <person name="Wang J."/>
            <person name="Wang M."/>
        </authorList>
    </citation>
    <scope>NUCLEOTIDE SEQUENCE [LARGE SCALE GENOMIC DNA]</scope>
    <source>
        <strain evidence="13 14">ATCC 27076</strain>
    </source>
</reference>
<dbReference type="NCBIfam" id="TIGR00078">
    <property type="entry name" value="nadC"/>
    <property type="match status" value="1"/>
</dbReference>
<dbReference type="Gene3D" id="3.20.20.70">
    <property type="entry name" value="Aldolase class I"/>
    <property type="match status" value="1"/>
</dbReference>
<proteinExistence type="inferred from homology"/>
<dbReference type="CDD" id="cd01572">
    <property type="entry name" value="QPRTase"/>
    <property type="match status" value="1"/>
</dbReference>
<evidence type="ECO:0000313" key="13">
    <source>
        <dbReference type="EMBL" id="AOY75430.1"/>
    </source>
</evidence>
<dbReference type="InterPro" id="IPR037128">
    <property type="entry name" value="Quinolinate_PRibosylTase_N_sf"/>
</dbReference>
<evidence type="ECO:0000256" key="1">
    <source>
        <dbReference type="ARBA" id="ARBA00003237"/>
    </source>
</evidence>
<dbReference type="PANTHER" id="PTHR32179:SF3">
    <property type="entry name" value="NICOTINATE-NUCLEOTIDE PYROPHOSPHORYLASE [CARBOXYLATING]"/>
    <property type="match status" value="1"/>
</dbReference>
<dbReference type="InterPro" id="IPR027277">
    <property type="entry name" value="NadC/ModD"/>
</dbReference>
<dbReference type="SUPFAM" id="SSF54675">
    <property type="entry name" value="Nicotinate/Quinolinate PRTase N-terminal domain-like"/>
    <property type="match status" value="1"/>
</dbReference>
<feature type="domain" description="Quinolinate phosphoribosyl transferase N-terminal" evidence="12">
    <location>
        <begin position="25"/>
        <end position="110"/>
    </location>
</feature>
<dbReference type="PIRSF" id="PIRSF006250">
    <property type="entry name" value="NadC_ModD"/>
    <property type="match status" value="1"/>
</dbReference>
<keyword evidence="14" id="KW-1185">Reference proteome</keyword>
<evidence type="ECO:0000256" key="9">
    <source>
        <dbReference type="ARBA" id="ARBA00047445"/>
    </source>
</evidence>
<feature type="domain" description="Quinolinate phosphoribosyl transferase C-terminal" evidence="11">
    <location>
        <begin position="112"/>
        <end position="276"/>
    </location>
</feature>
<dbReference type="EMBL" id="CP017603">
    <property type="protein sequence ID" value="AOY75430.1"/>
    <property type="molecule type" value="Genomic_DNA"/>
</dbReference>
<evidence type="ECO:0000259" key="11">
    <source>
        <dbReference type="Pfam" id="PF01729"/>
    </source>
</evidence>
<dbReference type="Pfam" id="PF02749">
    <property type="entry name" value="QRPTase_N"/>
    <property type="match status" value="1"/>
</dbReference>
<dbReference type="InterPro" id="IPR004393">
    <property type="entry name" value="NadC"/>
</dbReference>
<sequence>MILYNKFLLEKIIKNALIEDINYTDLTTDTLLEESNRGKAMMIAKEEGVIAGISVVEMVFKLIDPTMEIIPMKEDGDCVTKGEKIIEIRGKTKNLLKGERVALNFLQRMSGIATKSREYSEFVKGYAIKIVDTRKTTPGLRVLEKYAVKVGGCHNHRFNLSDAVLIKDNHIKAVGSITQAIKQCRKKVSHTVKIEVEVETIQQLKEALEAKADIIMLDNMSTQTMKEAVAITNKTAILEASGNITKEKLIEIAEIGIDIISVGELTHSIKAMDISMNLVKEG</sequence>
<keyword evidence="5" id="KW-0662">Pyridine nucleotide biosynthesis</keyword>
<dbReference type="EC" id="2.4.2.19" evidence="4"/>
<organism evidence="13 14">
    <name type="scientific">Clostridium formicaceticum</name>
    <dbReference type="NCBI Taxonomy" id="1497"/>
    <lineage>
        <taxon>Bacteria</taxon>
        <taxon>Bacillati</taxon>
        <taxon>Bacillota</taxon>
        <taxon>Clostridia</taxon>
        <taxon>Eubacteriales</taxon>
        <taxon>Clostridiaceae</taxon>
        <taxon>Clostridium</taxon>
    </lineage>
</organism>
<keyword evidence="7 10" id="KW-0808">Transferase</keyword>
<evidence type="ECO:0000259" key="12">
    <source>
        <dbReference type="Pfam" id="PF02749"/>
    </source>
</evidence>
<evidence type="ECO:0000313" key="14">
    <source>
        <dbReference type="Proteomes" id="UP000177894"/>
    </source>
</evidence>
<comment type="pathway">
    <text evidence="2">Cofactor biosynthesis; NAD(+) biosynthesis; nicotinate D-ribonucleotide from quinolinate: step 1/1.</text>
</comment>
<name>A0ABN4T5Z8_9CLOT</name>
<dbReference type="SUPFAM" id="SSF51690">
    <property type="entry name" value="Nicotinate/Quinolinate PRTase C-terminal domain-like"/>
    <property type="match status" value="1"/>
</dbReference>
<evidence type="ECO:0000256" key="3">
    <source>
        <dbReference type="ARBA" id="ARBA00009400"/>
    </source>
</evidence>
<comment type="similarity">
    <text evidence="3 10">Belongs to the NadC/ModD family.</text>
</comment>
<dbReference type="Gene3D" id="3.90.1170.20">
    <property type="entry name" value="Quinolinate phosphoribosyl transferase, N-terminal domain"/>
    <property type="match status" value="1"/>
</dbReference>
<comment type="function">
    <text evidence="1">Involved in the catabolism of quinolinic acid (QA).</text>
</comment>
<evidence type="ECO:0000256" key="7">
    <source>
        <dbReference type="ARBA" id="ARBA00022679"/>
    </source>
</evidence>
<accession>A0ABN4T5Z8</accession>
<dbReference type="InterPro" id="IPR022412">
    <property type="entry name" value="Quinolinate_PRibosylTrfase_N"/>
</dbReference>
<dbReference type="Proteomes" id="UP000177894">
    <property type="component" value="Chromosome"/>
</dbReference>
<evidence type="ECO:0000256" key="10">
    <source>
        <dbReference type="PIRNR" id="PIRNR006250"/>
    </source>
</evidence>
<evidence type="ECO:0000256" key="5">
    <source>
        <dbReference type="ARBA" id="ARBA00022642"/>
    </source>
</evidence>
<evidence type="ECO:0000256" key="4">
    <source>
        <dbReference type="ARBA" id="ARBA00011944"/>
    </source>
</evidence>
<evidence type="ECO:0000256" key="6">
    <source>
        <dbReference type="ARBA" id="ARBA00022676"/>
    </source>
</evidence>
<dbReference type="InterPro" id="IPR036068">
    <property type="entry name" value="Nicotinate_pribotase-like_C"/>
</dbReference>
<evidence type="ECO:0000256" key="8">
    <source>
        <dbReference type="ARBA" id="ARBA00033102"/>
    </source>
</evidence>
<gene>
    <name evidence="13" type="ORF">BJL90_05660</name>
</gene>
<keyword evidence="6 10" id="KW-0328">Glycosyltransferase</keyword>
<dbReference type="PANTHER" id="PTHR32179">
    <property type="entry name" value="NICOTINATE-NUCLEOTIDE PYROPHOSPHORYLASE [CARBOXYLATING]"/>
    <property type="match status" value="1"/>
</dbReference>
<dbReference type="InterPro" id="IPR002638">
    <property type="entry name" value="Quinolinate_PRibosylTrfase_C"/>
</dbReference>
<evidence type="ECO:0000256" key="2">
    <source>
        <dbReference type="ARBA" id="ARBA00004893"/>
    </source>
</evidence>